<protein>
    <submittedName>
        <fullName evidence="1">Uncharacterized protein</fullName>
    </submittedName>
</protein>
<proteinExistence type="predicted"/>
<gene>
    <name evidence="1" type="ORF">JR316_007660</name>
</gene>
<dbReference type="AlphaFoldDB" id="A0A8H8CI70"/>
<reference evidence="1" key="1">
    <citation type="submission" date="2021-02" db="EMBL/GenBank/DDBJ databases">
        <title>Psilocybe cubensis genome.</title>
        <authorList>
            <person name="Mckernan K.J."/>
            <person name="Crawford S."/>
            <person name="Trippe A."/>
            <person name="Kane L.T."/>
            <person name="Mclaughlin S."/>
        </authorList>
    </citation>
    <scope>NUCLEOTIDE SEQUENCE [LARGE SCALE GENOMIC DNA]</scope>
    <source>
        <strain evidence="1">MGC-MH-2018</strain>
    </source>
</reference>
<dbReference type="EMBL" id="JAFIQS010000007">
    <property type="protein sequence ID" value="KAG5167312.1"/>
    <property type="molecule type" value="Genomic_DNA"/>
</dbReference>
<sequence>MPCGLLEVLKKCFGLQRPPYFPKQSRFQTDDDQIDDVPTFKCYTANTHKMMMQEICRDCPAIGLNTIHERTSVPVVSIAQLNLSQKESFSDSHSQNDYASRPLSIDVHLKAEYEFLSAIYKAQMYKNACIGAEATARQHFEQHQELQYLNQMLHSRSNAAKKNLLRLQLRAQEAGFTQLACSCVGNPRQTCGEEGCSVDIGDQLKSERLDVTPATHNGRGIHSRSRSI</sequence>
<name>A0A8H8CI70_PSICU</name>
<comment type="caution">
    <text evidence="1">The sequence shown here is derived from an EMBL/GenBank/DDBJ whole genome shotgun (WGS) entry which is preliminary data.</text>
</comment>
<accession>A0A8H8CI70</accession>
<organism evidence="1">
    <name type="scientific">Psilocybe cubensis</name>
    <name type="common">Psychedelic mushroom</name>
    <name type="synonym">Stropharia cubensis</name>
    <dbReference type="NCBI Taxonomy" id="181762"/>
    <lineage>
        <taxon>Eukaryota</taxon>
        <taxon>Fungi</taxon>
        <taxon>Dikarya</taxon>
        <taxon>Basidiomycota</taxon>
        <taxon>Agaricomycotina</taxon>
        <taxon>Agaricomycetes</taxon>
        <taxon>Agaricomycetidae</taxon>
        <taxon>Agaricales</taxon>
        <taxon>Agaricineae</taxon>
        <taxon>Strophariaceae</taxon>
        <taxon>Psilocybe</taxon>
    </lineage>
</organism>
<evidence type="ECO:0000313" key="1">
    <source>
        <dbReference type="EMBL" id="KAG5167312.1"/>
    </source>
</evidence>